<dbReference type="Pfam" id="PF01130">
    <property type="entry name" value="CD36"/>
    <property type="match status" value="2"/>
</dbReference>
<dbReference type="PANTHER" id="PTHR11923">
    <property type="entry name" value="SCAVENGER RECEPTOR CLASS B TYPE-1 SR-B1"/>
    <property type="match status" value="1"/>
</dbReference>
<sequence>MESGVFDTSVAFDTGSPQVDRGRGFSKFGDFERDTEFSNMEELDEEAPIPINISAAAPPPPKYGNVAPRGMVAPGPPPGKRPGSADKSPGQASSSTAASKPSRKKSVAFTATAPPVKQRVNRTGTSGVNSLNRKSRTSTVGTRNTRKSRANTDMSMQPSVADYTEKVVTEDRVKEGRFWQSIGCLMLVFAVVSFTVSMCVTNFNVVQKQMEQVVRWKSQLPMKCTEDVADECNPDWFYNFQIASGMVYPPRYNKFYLFNVKNKAAVLTGARPRLQESGPYVFREMEARVNIVFNADNSEVTYQKLVKQIFIPDDGYLVTLEDRITMPNPSYVRQMNNAQGYGLAGQEYLETLGTVAKLSEIENFYTSMVNGRNPTATNKREMYYLADSLWRKWFPDILLDLYQELMDTTSAGLRNLDTWRDFIEKWGGECDIQGCISSGPGSSNDLLNLLDPKICPSYVDWQLERCIMGGENEIYIDHALNLFDAKQEFSFMAGAYNRVEDDSYEPVGPHLWFDELNEGKYRLQTWFGSTVVTDEKYNTIRSWLFDISNNYRYHDYLSAKFNSYTGMNLGTGAKDYRHASLMQWATGKVLGRGAVRSFMDPQSFNSEVRAADGTKVGRWEYNNGGNNVDYTEFGVWMQRRKGVTNSMTLAQAEALIRFLGDQDDVTKFWSLYGGPAKLADNVNVPNTGVSVAIVKEYVEYIKQTFVIADFNEIDSGSSGSLLPERTAEEWIRGFWEPVNKMFMDAGDPRQISGFVAHQDFTHPKDPDDEVQSPDDIEGGDGRRERERRRLDDLELDFPTAQCMTNFDRTEPYKDEHGQPIFDRCVSDNSLWYKKSNTYHTGMGSSTTLNKMEMVAFAGYEELPADITGGDGVTKLVVKMGAEQLLGEGGGPQVGLSDGRWFPPLNTVTECLADSCHVVVFMDEFQTPLIFETKQDMLGYHGLGVKEMIFEEDFLTKESGGIAFPYHDDFDFISEDYPGLIDVTSKMGVPMYLSMPHFYSNDGSTYQKYGSYFIGLEPEGSLHKSRILVEYALGLAVSTDVRMQYNILLPPREGVIDDDFEAGENALMFPLYWHHVSSHITKSEADRLGMKAVYLLYWVEFTLIPVSVIFTIGMVAGGICLIRRGGWMTENASNRINEAGLRFHKMQADM</sequence>
<keyword evidence="6" id="KW-0325">Glycoprotein</keyword>
<organism evidence="9 10">
    <name type="scientific">Tetraparma gracilis</name>
    <dbReference type="NCBI Taxonomy" id="2962635"/>
    <lineage>
        <taxon>Eukaryota</taxon>
        <taxon>Sar</taxon>
        <taxon>Stramenopiles</taxon>
        <taxon>Ochrophyta</taxon>
        <taxon>Bolidophyceae</taxon>
        <taxon>Parmales</taxon>
        <taxon>Triparmaceae</taxon>
        <taxon>Tetraparma</taxon>
    </lineage>
</organism>
<dbReference type="EMBL" id="BRYB01001897">
    <property type="protein sequence ID" value="GMI35923.1"/>
    <property type="molecule type" value="Genomic_DNA"/>
</dbReference>
<reference evidence="9 10" key="1">
    <citation type="journal article" date="2023" name="Commun. Biol.">
        <title>Genome analysis of Parmales, the sister group of diatoms, reveals the evolutionary specialization of diatoms from phago-mixotrophs to photoautotrophs.</title>
        <authorList>
            <person name="Ban H."/>
            <person name="Sato S."/>
            <person name="Yoshikawa S."/>
            <person name="Yamada K."/>
            <person name="Nakamura Y."/>
            <person name="Ichinomiya M."/>
            <person name="Sato N."/>
            <person name="Blanc-Mathieu R."/>
            <person name="Endo H."/>
            <person name="Kuwata A."/>
            <person name="Ogata H."/>
        </authorList>
    </citation>
    <scope>NUCLEOTIDE SEQUENCE [LARGE SCALE GENOMIC DNA]</scope>
</reference>
<evidence type="ECO:0000256" key="5">
    <source>
        <dbReference type="ARBA" id="ARBA00023136"/>
    </source>
</evidence>
<evidence type="ECO:0000256" key="2">
    <source>
        <dbReference type="ARBA" id="ARBA00010532"/>
    </source>
</evidence>
<evidence type="ECO:0000256" key="4">
    <source>
        <dbReference type="ARBA" id="ARBA00022989"/>
    </source>
</evidence>
<feature type="region of interest" description="Disordered" evidence="7">
    <location>
        <begin position="1"/>
        <end position="156"/>
    </location>
</feature>
<evidence type="ECO:0000256" key="1">
    <source>
        <dbReference type="ARBA" id="ARBA00004370"/>
    </source>
</evidence>
<keyword evidence="3 8" id="KW-0812">Transmembrane</keyword>
<keyword evidence="4 8" id="KW-1133">Transmembrane helix</keyword>
<keyword evidence="5 8" id="KW-0472">Membrane</keyword>
<evidence type="ECO:0000256" key="8">
    <source>
        <dbReference type="SAM" id="Phobius"/>
    </source>
</evidence>
<evidence type="ECO:0000313" key="10">
    <source>
        <dbReference type="Proteomes" id="UP001165060"/>
    </source>
</evidence>
<feature type="compositionally biased region" description="Basic and acidic residues" evidence="7">
    <location>
        <begin position="779"/>
        <end position="788"/>
    </location>
</feature>
<dbReference type="Proteomes" id="UP001165060">
    <property type="component" value="Unassembled WGS sequence"/>
</dbReference>
<comment type="similarity">
    <text evidence="2">Belongs to the CD36 family.</text>
</comment>
<evidence type="ECO:0000313" key="9">
    <source>
        <dbReference type="EMBL" id="GMI35923.1"/>
    </source>
</evidence>
<dbReference type="PANTHER" id="PTHR11923:SF51">
    <property type="entry name" value="LYSOSOME MEMBRANE PROTEIN 2"/>
    <property type="match status" value="1"/>
</dbReference>
<proteinExistence type="inferred from homology"/>
<dbReference type="InterPro" id="IPR002159">
    <property type="entry name" value="CD36_fam"/>
</dbReference>
<evidence type="ECO:0000256" key="3">
    <source>
        <dbReference type="ARBA" id="ARBA00022692"/>
    </source>
</evidence>
<comment type="subcellular location">
    <subcellularLocation>
        <location evidence="1">Membrane</location>
    </subcellularLocation>
</comment>
<evidence type="ECO:0000256" key="7">
    <source>
        <dbReference type="SAM" id="MobiDB-lite"/>
    </source>
</evidence>
<feature type="transmembrane region" description="Helical" evidence="8">
    <location>
        <begin position="1094"/>
        <end position="1121"/>
    </location>
</feature>
<protein>
    <submittedName>
        <fullName evidence="9">Uncharacterized protein</fullName>
    </submittedName>
</protein>
<feature type="compositionally biased region" description="Acidic residues" evidence="7">
    <location>
        <begin position="766"/>
        <end position="778"/>
    </location>
</feature>
<gene>
    <name evidence="9" type="ORF">TeGR_g13397</name>
</gene>
<feature type="compositionally biased region" description="Polar residues" evidence="7">
    <location>
        <begin position="90"/>
        <end position="99"/>
    </location>
</feature>
<keyword evidence="10" id="KW-1185">Reference proteome</keyword>
<feature type="region of interest" description="Disordered" evidence="7">
    <location>
        <begin position="758"/>
        <end position="788"/>
    </location>
</feature>
<accession>A0ABQ6MYS8</accession>
<evidence type="ECO:0000256" key="6">
    <source>
        <dbReference type="ARBA" id="ARBA00023180"/>
    </source>
</evidence>
<name>A0ABQ6MYS8_9STRA</name>
<dbReference type="PRINTS" id="PR01609">
    <property type="entry name" value="CD36FAMILY"/>
</dbReference>
<feature type="compositionally biased region" description="Polar residues" evidence="7">
    <location>
        <begin position="121"/>
        <end position="143"/>
    </location>
</feature>
<comment type="caution">
    <text evidence="9">The sequence shown here is derived from an EMBL/GenBank/DDBJ whole genome shotgun (WGS) entry which is preliminary data.</text>
</comment>